<dbReference type="InterPro" id="IPR000760">
    <property type="entry name" value="Inositol_monophosphatase-like"/>
</dbReference>
<feature type="binding site" evidence="4">
    <location>
        <position position="93"/>
    </location>
    <ligand>
        <name>Mg(2+)</name>
        <dbReference type="ChEBI" id="CHEBI:18420"/>
        <label>2</label>
    </ligand>
</feature>
<dbReference type="InterPro" id="IPR020583">
    <property type="entry name" value="Inositol_monoP_metal-BS"/>
</dbReference>
<feature type="binding site" evidence="4">
    <location>
        <position position="70"/>
    </location>
    <ligand>
        <name>Mg(2+)</name>
        <dbReference type="ChEBI" id="CHEBI:18420"/>
        <label>1</label>
        <note>catalytic</note>
    </ligand>
</feature>
<keyword evidence="1 4" id="KW-0479">Metal-binding</keyword>
<gene>
    <name evidence="5" type="ORF">AU468_06300</name>
</gene>
<dbReference type="Gene3D" id="3.30.540.10">
    <property type="entry name" value="Fructose-1,6-Bisphosphatase, subunit A, domain 1"/>
    <property type="match status" value="1"/>
</dbReference>
<dbReference type="GO" id="GO:0006020">
    <property type="term" value="P:inositol metabolic process"/>
    <property type="evidence" value="ECO:0007669"/>
    <property type="project" value="TreeGrafter"/>
</dbReference>
<feature type="binding site" evidence="4">
    <location>
        <position position="221"/>
    </location>
    <ligand>
        <name>Mg(2+)</name>
        <dbReference type="ChEBI" id="CHEBI:18420"/>
        <label>1</label>
        <note>catalytic</note>
    </ligand>
</feature>
<accession>A0A2S4JRN2</accession>
<evidence type="ECO:0008006" key="7">
    <source>
        <dbReference type="Google" id="ProtNLM"/>
    </source>
</evidence>
<dbReference type="PANTHER" id="PTHR20854:SF4">
    <property type="entry name" value="INOSITOL-1-MONOPHOSPHATASE-RELATED"/>
    <property type="match status" value="1"/>
</dbReference>
<keyword evidence="3 4" id="KW-0460">Magnesium</keyword>
<dbReference type="EMBL" id="LPWH01000062">
    <property type="protein sequence ID" value="POR02198.1"/>
    <property type="molecule type" value="Genomic_DNA"/>
</dbReference>
<name>A0A2S4JRN2_9SPIO</name>
<evidence type="ECO:0000313" key="5">
    <source>
        <dbReference type="EMBL" id="POR02198.1"/>
    </source>
</evidence>
<keyword evidence="2" id="KW-0378">Hydrolase</keyword>
<dbReference type="Pfam" id="PF00459">
    <property type="entry name" value="Inositol_P"/>
    <property type="match status" value="1"/>
</dbReference>
<dbReference type="Proteomes" id="UP000237350">
    <property type="component" value="Unassembled WGS sequence"/>
</dbReference>
<dbReference type="GO" id="GO:0007165">
    <property type="term" value="P:signal transduction"/>
    <property type="evidence" value="ECO:0007669"/>
    <property type="project" value="TreeGrafter"/>
</dbReference>
<sequence length="288" mass="32334">MTDTDTLWKIEEIRDLMVAAGKIALSHFEAPATEYKADHSLVTAADREIEQFFTEQLRPSPETGTTLLGEETWEKLDARTRENLFRGATWVVDPIDGTAPYANHLPSWGISLGLLLEGRFAEGAIFLPCSGELFITRKGLVLYEQGPRDPRGWAFENLQPLAAPERPYRPGGMVALPHEIARTTRFPGPNPIQVNGCAVYSLTNLFQGNYLAYIAKIRLWDVAGAIPMLQNLGFLIHFADGRALGPSVTDQDWVLDPRDPNLWKSRGRLYTARSPETLEEIRRIYQTP</sequence>
<evidence type="ECO:0000313" key="6">
    <source>
        <dbReference type="Proteomes" id="UP000237350"/>
    </source>
</evidence>
<feature type="binding site" evidence="4">
    <location>
        <position position="95"/>
    </location>
    <ligand>
        <name>Mg(2+)</name>
        <dbReference type="ChEBI" id="CHEBI:18420"/>
        <label>1</label>
        <note>catalytic</note>
    </ligand>
</feature>
<protein>
    <recommendedName>
        <fullName evidence="7">Inositol monophosphatase</fullName>
    </recommendedName>
</protein>
<dbReference type="AlphaFoldDB" id="A0A2S4JRN2"/>
<evidence type="ECO:0000256" key="3">
    <source>
        <dbReference type="ARBA" id="ARBA00022842"/>
    </source>
</evidence>
<evidence type="ECO:0000256" key="1">
    <source>
        <dbReference type="ARBA" id="ARBA00022723"/>
    </source>
</evidence>
<comment type="cofactor">
    <cofactor evidence="4">
        <name>Mg(2+)</name>
        <dbReference type="ChEBI" id="CHEBI:18420"/>
    </cofactor>
</comment>
<comment type="caution">
    <text evidence="5">The sequence shown here is derived from an EMBL/GenBank/DDBJ whole genome shotgun (WGS) entry which is preliminary data.</text>
</comment>
<proteinExistence type="predicted"/>
<dbReference type="PROSITE" id="PS00629">
    <property type="entry name" value="IMP_1"/>
    <property type="match status" value="1"/>
</dbReference>
<dbReference type="GO" id="GO:0046872">
    <property type="term" value="F:metal ion binding"/>
    <property type="evidence" value="ECO:0007669"/>
    <property type="project" value="UniProtKB-KW"/>
</dbReference>
<keyword evidence="6" id="KW-1185">Reference proteome</keyword>
<dbReference type="GO" id="GO:0008934">
    <property type="term" value="F:inositol monophosphate 1-phosphatase activity"/>
    <property type="evidence" value="ECO:0007669"/>
    <property type="project" value="TreeGrafter"/>
</dbReference>
<organism evidence="5 6">
    <name type="scientific">Alkalispirochaeta sphaeroplastigenens</name>
    <dbReference type="NCBI Taxonomy" id="1187066"/>
    <lineage>
        <taxon>Bacteria</taxon>
        <taxon>Pseudomonadati</taxon>
        <taxon>Spirochaetota</taxon>
        <taxon>Spirochaetia</taxon>
        <taxon>Spirochaetales</taxon>
        <taxon>Spirochaetaceae</taxon>
        <taxon>Alkalispirochaeta</taxon>
    </lineage>
</organism>
<feature type="binding site" evidence="4">
    <location>
        <position position="96"/>
    </location>
    <ligand>
        <name>Mg(2+)</name>
        <dbReference type="ChEBI" id="CHEBI:18420"/>
        <label>1</label>
        <note>catalytic</note>
    </ligand>
</feature>
<dbReference type="PRINTS" id="PR00377">
    <property type="entry name" value="IMPHPHTASES"/>
</dbReference>
<dbReference type="SUPFAM" id="SSF56655">
    <property type="entry name" value="Carbohydrate phosphatase"/>
    <property type="match status" value="1"/>
</dbReference>
<evidence type="ECO:0000256" key="2">
    <source>
        <dbReference type="ARBA" id="ARBA00022801"/>
    </source>
</evidence>
<reference evidence="6" key="1">
    <citation type="submission" date="2015-12" db="EMBL/GenBank/DDBJ databases">
        <authorList>
            <person name="Lodha T.D."/>
            <person name="Chintalapati S."/>
            <person name="Chintalapati V.R."/>
            <person name="Sravanthi T."/>
        </authorList>
    </citation>
    <scope>NUCLEOTIDE SEQUENCE [LARGE SCALE GENOMIC DNA]</scope>
    <source>
        <strain evidence="6">JC133</strain>
    </source>
</reference>
<dbReference type="PANTHER" id="PTHR20854">
    <property type="entry name" value="INOSITOL MONOPHOSPHATASE"/>
    <property type="match status" value="1"/>
</dbReference>
<evidence type="ECO:0000256" key="4">
    <source>
        <dbReference type="PIRSR" id="PIRSR600760-2"/>
    </source>
</evidence>